<dbReference type="InterPro" id="IPR001036">
    <property type="entry name" value="Acrflvin-R"/>
</dbReference>
<comment type="subcellular location">
    <subcellularLocation>
        <location evidence="1">Cell membrane</location>
        <topology evidence="1">Multi-pass membrane protein</topology>
    </subcellularLocation>
</comment>
<dbReference type="InterPro" id="IPR027463">
    <property type="entry name" value="AcrB_DN_DC_subdom"/>
</dbReference>
<dbReference type="SUPFAM" id="SSF82714">
    <property type="entry name" value="Multidrug efflux transporter AcrB TolC docking domain, DN and DC subdomains"/>
    <property type="match status" value="2"/>
</dbReference>
<evidence type="ECO:0000256" key="3">
    <source>
        <dbReference type="ARBA" id="ARBA00022448"/>
    </source>
</evidence>
<evidence type="ECO:0000313" key="9">
    <source>
        <dbReference type="EMBL" id="WPU63290.1"/>
    </source>
</evidence>
<name>A0AAX4HJ88_9BACT</name>
<protein>
    <submittedName>
        <fullName evidence="9">Efflux RND transporter permease subunit</fullName>
    </submittedName>
</protein>
<evidence type="ECO:0000256" key="4">
    <source>
        <dbReference type="ARBA" id="ARBA00022475"/>
    </source>
</evidence>
<evidence type="ECO:0000256" key="5">
    <source>
        <dbReference type="ARBA" id="ARBA00022692"/>
    </source>
</evidence>
<dbReference type="Proteomes" id="UP001324634">
    <property type="component" value="Chromosome"/>
</dbReference>
<dbReference type="Gene3D" id="3.30.70.1440">
    <property type="entry name" value="Multidrug efflux transporter AcrB pore domain"/>
    <property type="match status" value="1"/>
</dbReference>
<keyword evidence="4" id="KW-1003">Cell membrane</keyword>
<dbReference type="SUPFAM" id="SSF82693">
    <property type="entry name" value="Multidrug efflux transporter AcrB pore domain, PN1, PN2, PC1 and PC2 subdomains"/>
    <property type="match status" value="2"/>
</dbReference>
<proteinExistence type="inferred from homology"/>
<evidence type="ECO:0000256" key="2">
    <source>
        <dbReference type="ARBA" id="ARBA00010942"/>
    </source>
</evidence>
<sequence>MLNSIIKLALRQRLAVIAVSIILLIIGTWEALKLPVDVFPDLNRPVVTVMTEVKGLAPEETEVQVTMPIENVLNGLPGLVRIRSSSGAGISIVYAEFDWGTDIFKNRQIVSERLQLAREKLPEGIIPVMTPSSSIMGEIMFVGLTSPKEDVSPMELRTLAEWTIRPRLLAIPGVSQIITIGGDLKQYQILVSAEKIQAKGLTIEDLKHSLAEIGHNTSGGFIDIGEKEYLIRTIGRAETVKHIEEAFVGLHLGNPVKVKDIAEVKVGAYFKRGNGSVNGVPSVVMTIQKQPTAETTSLTRQIEKELENLKRSLPSGVEIKSDLFKQSHFIENAIGNVTEALRDGTIMVVIILMLFLLNWRTTFITLTAIPLSFVLTALIFKIFGISVNTMTLGGLAVAIGELVDDAIVDVENVHRRLNENKHLSNPRPVLKVIYEASKEIRNSIVFSTIIVVLVFIPLFALGGLEGKLFAPMGHAYIISILASLFVSLTLTPVLCYYLLGRNAESIKEEKDGLTVRTLKKWAAKLLDHTLNRPYLIMSGATVMFFIAVAAVPFMGRDFLPAFNEGSATLGLQATPGISLTESNRKGLEVEKALLTIPEVKSTTRRVGRAEMDEHAEGVNWNEIDIDFKKSERPREAIFNDIREKVKSVWPEVFVNLGQPISHRLDHMLSGVRSQIALKIFGPDIVELRRLGGEIFEKIKDIKGLEDLQVEPLVQIPQLKIFIDKEEVKRARMSAGSMAQDMEAMLNGYSVGNVIEGQQIHGIMLRLDEPSRSNPETIENIRLRLLPTGDHIQVKDVANVYKGSGPNMINREGLQRRLVVSANSHGVDLGELVSKIEKASKEIEWPEGYHMEVGGQFESQMKSSQQMIWLGLISLLLIFLILYFHFNSAVLSFQIMLNIPLALIGSVGAIYLTERSFSIASLIAFVTLCGIASRNGIMMISHYLHLMTEEGEKFGRAMIIRGTLERLVPVLMTALTAILALTPLLFAKGEAGKEILHPVAVVIVGGLLTSTLLDLFVTPAVFYLFGKNASQRYIDKNEQLKNEEF</sequence>
<gene>
    <name evidence="9" type="ORF">SOO65_11400</name>
</gene>
<dbReference type="PANTHER" id="PTHR32063">
    <property type="match status" value="1"/>
</dbReference>
<dbReference type="Gene3D" id="3.30.70.1430">
    <property type="entry name" value="Multidrug efflux transporter AcrB pore domain"/>
    <property type="match status" value="2"/>
</dbReference>
<evidence type="ECO:0000256" key="1">
    <source>
        <dbReference type="ARBA" id="ARBA00004651"/>
    </source>
</evidence>
<dbReference type="Pfam" id="PF00873">
    <property type="entry name" value="ACR_tran"/>
    <property type="match status" value="1"/>
</dbReference>
<feature type="transmembrane region" description="Helical" evidence="8">
    <location>
        <begin position="966"/>
        <end position="986"/>
    </location>
</feature>
<feature type="transmembrane region" description="Helical" evidence="8">
    <location>
        <begin position="998"/>
        <end position="1025"/>
    </location>
</feature>
<keyword evidence="6 8" id="KW-1133">Transmembrane helix</keyword>
<feature type="transmembrane region" description="Helical" evidence="8">
    <location>
        <begin position="476"/>
        <end position="499"/>
    </location>
</feature>
<keyword evidence="7 8" id="KW-0472">Membrane</keyword>
<dbReference type="GO" id="GO:0042910">
    <property type="term" value="F:xenobiotic transmembrane transporter activity"/>
    <property type="evidence" value="ECO:0007669"/>
    <property type="project" value="TreeGrafter"/>
</dbReference>
<feature type="transmembrane region" description="Helical" evidence="8">
    <location>
        <begin position="866"/>
        <end position="885"/>
    </location>
</feature>
<evidence type="ECO:0000256" key="6">
    <source>
        <dbReference type="ARBA" id="ARBA00022989"/>
    </source>
</evidence>
<evidence type="ECO:0000256" key="7">
    <source>
        <dbReference type="ARBA" id="ARBA00023136"/>
    </source>
</evidence>
<feature type="transmembrane region" description="Helical" evidence="8">
    <location>
        <begin position="363"/>
        <end position="383"/>
    </location>
</feature>
<dbReference type="GO" id="GO:0005886">
    <property type="term" value="C:plasma membrane"/>
    <property type="evidence" value="ECO:0007669"/>
    <property type="project" value="UniProtKB-SubCell"/>
</dbReference>
<feature type="transmembrane region" description="Helical" evidence="8">
    <location>
        <begin position="918"/>
        <end position="945"/>
    </location>
</feature>
<dbReference type="AlphaFoldDB" id="A0AAX4HJ88"/>
<evidence type="ECO:0000256" key="8">
    <source>
        <dbReference type="SAM" id="Phobius"/>
    </source>
</evidence>
<dbReference type="EMBL" id="CP139487">
    <property type="protein sequence ID" value="WPU63290.1"/>
    <property type="molecule type" value="Genomic_DNA"/>
</dbReference>
<feature type="transmembrane region" description="Helical" evidence="8">
    <location>
        <begin position="534"/>
        <end position="554"/>
    </location>
</feature>
<feature type="transmembrane region" description="Helical" evidence="8">
    <location>
        <begin position="12"/>
        <end position="32"/>
    </location>
</feature>
<feature type="transmembrane region" description="Helical" evidence="8">
    <location>
        <begin position="444"/>
        <end position="464"/>
    </location>
</feature>
<dbReference type="Gene3D" id="3.30.70.1320">
    <property type="entry name" value="Multidrug efflux transporter AcrB pore domain like"/>
    <property type="match status" value="1"/>
</dbReference>
<accession>A0AAX4HJ88</accession>
<reference evidence="9 10" key="1">
    <citation type="submission" date="2023-11" db="EMBL/GenBank/DDBJ databases">
        <title>Peredibacter starrii A3.12.</title>
        <authorList>
            <person name="Mitchell R.J."/>
        </authorList>
    </citation>
    <scope>NUCLEOTIDE SEQUENCE [LARGE SCALE GENOMIC DNA]</scope>
    <source>
        <strain evidence="9 10">A3.12</strain>
    </source>
</reference>
<organism evidence="9 10">
    <name type="scientific">Peredibacter starrii</name>
    <dbReference type="NCBI Taxonomy" id="28202"/>
    <lineage>
        <taxon>Bacteria</taxon>
        <taxon>Pseudomonadati</taxon>
        <taxon>Bdellovibrionota</taxon>
        <taxon>Bacteriovoracia</taxon>
        <taxon>Bacteriovoracales</taxon>
        <taxon>Bacteriovoracaceae</taxon>
        <taxon>Peredibacter</taxon>
    </lineage>
</organism>
<dbReference type="InterPro" id="IPR004763">
    <property type="entry name" value="CusA-like"/>
</dbReference>
<dbReference type="GO" id="GO:0008324">
    <property type="term" value="F:monoatomic cation transmembrane transporter activity"/>
    <property type="evidence" value="ECO:0007669"/>
    <property type="project" value="InterPro"/>
</dbReference>
<keyword evidence="5 8" id="KW-0812">Transmembrane</keyword>
<dbReference type="PANTHER" id="PTHR32063:SF4">
    <property type="entry name" value="SLR6043 PROTEIN"/>
    <property type="match status" value="1"/>
</dbReference>
<feature type="transmembrane region" description="Helical" evidence="8">
    <location>
        <begin position="892"/>
        <end position="912"/>
    </location>
</feature>
<keyword evidence="10" id="KW-1185">Reference proteome</keyword>
<dbReference type="KEGG" id="psti:SOO65_11400"/>
<dbReference type="NCBIfam" id="TIGR00914">
    <property type="entry name" value="2A0601"/>
    <property type="match status" value="1"/>
</dbReference>
<dbReference type="PRINTS" id="PR00702">
    <property type="entry name" value="ACRIFLAVINRP"/>
</dbReference>
<dbReference type="SUPFAM" id="SSF82866">
    <property type="entry name" value="Multidrug efflux transporter AcrB transmembrane domain"/>
    <property type="match status" value="2"/>
</dbReference>
<dbReference type="Gene3D" id="1.20.1640.10">
    <property type="entry name" value="Multidrug efflux transporter AcrB transmembrane domain"/>
    <property type="match status" value="2"/>
</dbReference>
<dbReference type="Gene3D" id="3.30.2090.10">
    <property type="entry name" value="Multidrug efflux transporter AcrB TolC docking domain, DN and DC subdomains"/>
    <property type="match status" value="2"/>
</dbReference>
<dbReference type="RefSeq" id="WP_321389731.1">
    <property type="nucleotide sequence ID" value="NZ_CP139487.1"/>
</dbReference>
<keyword evidence="3" id="KW-0813">Transport</keyword>
<comment type="similarity">
    <text evidence="2">Belongs to the resistance-nodulation-cell division (RND) (TC 2.A.6) family.</text>
</comment>
<evidence type="ECO:0000313" key="10">
    <source>
        <dbReference type="Proteomes" id="UP001324634"/>
    </source>
</evidence>